<evidence type="ECO:0000313" key="2">
    <source>
        <dbReference type="Proteomes" id="UP000447434"/>
    </source>
</evidence>
<evidence type="ECO:0000313" key="1">
    <source>
        <dbReference type="EMBL" id="KAE9603204.1"/>
    </source>
</evidence>
<comment type="caution">
    <text evidence="1">The sequence shown here is derived from an EMBL/GenBank/DDBJ whole genome shotgun (WGS) entry which is preliminary data.</text>
</comment>
<protein>
    <submittedName>
        <fullName evidence="1">Uncharacterized protein</fullName>
    </submittedName>
</protein>
<accession>A0A6A4PPM7</accession>
<name>A0A6A4PPM7_LUPAL</name>
<sequence>MSTLFKMLILCSKIIRQKLLLLFDFIESCLNHTCTLIISVIFHSSHQRTLSI</sequence>
<keyword evidence="2" id="KW-1185">Reference proteome</keyword>
<gene>
    <name evidence="1" type="ORF">Lalb_Chr12g0208041</name>
</gene>
<dbReference type="EMBL" id="WOCE01000012">
    <property type="protein sequence ID" value="KAE9603204.1"/>
    <property type="molecule type" value="Genomic_DNA"/>
</dbReference>
<dbReference type="Proteomes" id="UP000447434">
    <property type="component" value="Chromosome 12"/>
</dbReference>
<dbReference type="AlphaFoldDB" id="A0A6A4PPM7"/>
<organism evidence="1 2">
    <name type="scientific">Lupinus albus</name>
    <name type="common">White lupine</name>
    <name type="synonym">Lupinus termis</name>
    <dbReference type="NCBI Taxonomy" id="3870"/>
    <lineage>
        <taxon>Eukaryota</taxon>
        <taxon>Viridiplantae</taxon>
        <taxon>Streptophyta</taxon>
        <taxon>Embryophyta</taxon>
        <taxon>Tracheophyta</taxon>
        <taxon>Spermatophyta</taxon>
        <taxon>Magnoliopsida</taxon>
        <taxon>eudicotyledons</taxon>
        <taxon>Gunneridae</taxon>
        <taxon>Pentapetalae</taxon>
        <taxon>rosids</taxon>
        <taxon>fabids</taxon>
        <taxon>Fabales</taxon>
        <taxon>Fabaceae</taxon>
        <taxon>Papilionoideae</taxon>
        <taxon>50 kb inversion clade</taxon>
        <taxon>genistoids sensu lato</taxon>
        <taxon>core genistoids</taxon>
        <taxon>Genisteae</taxon>
        <taxon>Lupinus</taxon>
    </lineage>
</organism>
<proteinExistence type="predicted"/>
<reference evidence="2" key="1">
    <citation type="journal article" date="2020" name="Nat. Commun.">
        <title>Genome sequence of the cluster root forming white lupin.</title>
        <authorList>
            <person name="Hufnagel B."/>
            <person name="Marques A."/>
            <person name="Soriano A."/>
            <person name="Marques L."/>
            <person name="Divol F."/>
            <person name="Doumas P."/>
            <person name="Sallet E."/>
            <person name="Mancinotti D."/>
            <person name="Carrere S."/>
            <person name="Marande W."/>
            <person name="Arribat S."/>
            <person name="Keller J."/>
            <person name="Huneau C."/>
            <person name="Blein T."/>
            <person name="Aime D."/>
            <person name="Laguerre M."/>
            <person name="Taylor J."/>
            <person name="Schubert V."/>
            <person name="Nelson M."/>
            <person name="Geu-Flores F."/>
            <person name="Crespi M."/>
            <person name="Gallardo-Guerrero K."/>
            <person name="Delaux P.-M."/>
            <person name="Salse J."/>
            <person name="Berges H."/>
            <person name="Guyot R."/>
            <person name="Gouzy J."/>
            <person name="Peret B."/>
        </authorList>
    </citation>
    <scope>NUCLEOTIDE SEQUENCE [LARGE SCALE GENOMIC DNA]</scope>
    <source>
        <strain evidence="2">cv. Amiga</strain>
    </source>
</reference>